<keyword evidence="2" id="KW-1185">Reference proteome</keyword>
<evidence type="ECO:0000313" key="2">
    <source>
        <dbReference type="Proteomes" id="UP000474778"/>
    </source>
</evidence>
<name>A0A6L7HXY3_9GAMM</name>
<organism evidence="1 2">
    <name type="scientific">Shewanella insulae</name>
    <dbReference type="NCBI Taxonomy" id="2681496"/>
    <lineage>
        <taxon>Bacteria</taxon>
        <taxon>Pseudomonadati</taxon>
        <taxon>Pseudomonadota</taxon>
        <taxon>Gammaproteobacteria</taxon>
        <taxon>Alteromonadales</taxon>
        <taxon>Shewanellaceae</taxon>
        <taxon>Shewanella</taxon>
    </lineage>
</organism>
<dbReference type="EMBL" id="WRPA01000009">
    <property type="protein sequence ID" value="MXR69202.1"/>
    <property type="molecule type" value="Genomic_DNA"/>
</dbReference>
<reference evidence="1 2" key="1">
    <citation type="submission" date="2019-12" db="EMBL/GenBank/DDBJ databases">
        <title>Shewanella insulae sp. nov., isolated from a tidal flat.</title>
        <authorList>
            <person name="Yoon J.-H."/>
        </authorList>
    </citation>
    <scope>NUCLEOTIDE SEQUENCE [LARGE SCALE GENOMIC DNA]</scope>
    <source>
        <strain evidence="1 2">JBTF-M18</strain>
    </source>
</reference>
<dbReference type="RefSeq" id="WP_160796164.1">
    <property type="nucleotide sequence ID" value="NZ_WRPA01000009.1"/>
</dbReference>
<dbReference type="Proteomes" id="UP000474778">
    <property type="component" value="Unassembled WGS sequence"/>
</dbReference>
<dbReference type="AlphaFoldDB" id="A0A6L7HXY3"/>
<comment type="caution">
    <text evidence="1">The sequence shown here is derived from an EMBL/GenBank/DDBJ whole genome shotgun (WGS) entry which is preliminary data.</text>
</comment>
<dbReference type="Pfam" id="PF13289">
    <property type="entry name" value="SIR2_2"/>
    <property type="match status" value="1"/>
</dbReference>
<sequence length="390" mass="44229">MDDLTNEELFSQIEEHLKCTELNWLMGAGISFDAKLPLMYPLTNKVKKDLKADDQDVFDKIVAPLFTELPQECHIEHILSHLGDYAALAERSKDKKISINGAEVTLVELQEAHRLILDSISNVIRSGYVEDKAGNTTEQGTIAEPIVEIDSHLEFVDTLFNHAGAGIYERRKSVNIFTTNYDTLLEDALALNKIPYWDGFSGGAVAHRTQRYGEPLPTNGQRANLIKMHGSIDWFLCEKGHVWRVRDNVRYPKADRRVLIYPQATKYIATQQDPFSAQFDLFRKALNSSNSNVLAVCGYSFGDDHINNEIEFALSKDDNRTVLVAFLECREEIPSCLERWRKSSYGSRVIIASLHGLYVGAQGPFKRKDDDDYWWTFKGVTSVLKNGCEV</sequence>
<dbReference type="SUPFAM" id="SSF52467">
    <property type="entry name" value="DHS-like NAD/FAD-binding domain"/>
    <property type="match status" value="1"/>
</dbReference>
<protein>
    <submittedName>
        <fullName evidence="1">SIR2 family protein</fullName>
    </submittedName>
</protein>
<evidence type="ECO:0000313" key="1">
    <source>
        <dbReference type="EMBL" id="MXR69202.1"/>
    </source>
</evidence>
<proteinExistence type="predicted"/>
<gene>
    <name evidence="1" type="ORF">GNT65_11020</name>
</gene>
<dbReference type="InterPro" id="IPR029035">
    <property type="entry name" value="DHS-like_NAD/FAD-binding_dom"/>
</dbReference>
<accession>A0A6L7HXY3</accession>